<dbReference type="Proteomes" id="UP001595848">
    <property type="component" value="Unassembled WGS sequence"/>
</dbReference>
<evidence type="ECO:0000313" key="3">
    <source>
        <dbReference type="EMBL" id="MFC4201372.1"/>
    </source>
</evidence>
<sequence length="327" mass="34647">MLNRSIKRPLACGLGAIVLCLGANAQAAYPDRPISLVVNFTAGGPLDMVARLLAAKAGGELHQTVIVENKPGASGTIGGEYVARAKPDGYTLLIAVDTLVTVNPFVYKNNHFDPRTTLSTIGRCGSFNLGLVTRTGLGPTDLKQFVAMAGKQHLSYASAGAASPGHLAMEAFRLGAHTQMTHIPYKGNAPAVNALLAGQVDSGFLSVSNMVPNIRAHKLVALAVSGKTRDPLLPEVPTIAESGLPGMQNFDMQFGFVLMAPKNTPKDIIVRWNGLLNKFLQDPDVLAKLKNLDIQPTIGTPEQAEQTLSATAKQWQAVIEQAHITAD</sequence>
<organism evidence="3 4">
    <name type="scientific">Candidimonas humi</name>
    <dbReference type="NCBI Taxonomy" id="683355"/>
    <lineage>
        <taxon>Bacteria</taxon>
        <taxon>Pseudomonadati</taxon>
        <taxon>Pseudomonadota</taxon>
        <taxon>Betaproteobacteria</taxon>
        <taxon>Burkholderiales</taxon>
        <taxon>Alcaligenaceae</taxon>
        <taxon>Candidimonas</taxon>
    </lineage>
</organism>
<dbReference type="CDD" id="cd07012">
    <property type="entry name" value="PBP2_Bug_TTT"/>
    <property type="match status" value="1"/>
</dbReference>
<name>A0ABV8P0Y3_9BURK</name>
<reference evidence="4" key="1">
    <citation type="journal article" date="2019" name="Int. J. Syst. Evol. Microbiol.">
        <title>The Global Catalogue of Microorganisms (GCM) 10K type strain sequencing project: providing services to taxonomists for standard genome sequencing and annotation.</title>
        <authorList>
            <consortium name="The Broad Institute Genomics Platform"/>
            <consortium name="The Broad Institute Genome Sequencing Center for Infectious Disease"/>
            <person name="Wu L."/>
            <person name="Ma J."/>
        </authorList>
    </citation>
    <scope>NUCLEOTIDE SEQUENCE [LARGE SCALE GENOMIC DNA]</scope>
    <source>
        <strain evidence="4">LMG 24813</strain>
    </source>
</reference>
<keyword evidence="4" id="KW-1185">Reference proteome</keyword>
<dbReference type="Pfam" id="PF03401">
    <property type="entry name" value="TctC"/>
    <property type="match status" value="1"/>
</dbReference>
<gene>
    <name evidence="3" type="ORF">ACFOY1_10450</name>
</gene>
<comment type="caution">
    <text evidence="3">The sequence shown here is derived from an EMBL/GenBank/DDBJ whole genome shotgun (WGS) entry which is preliminary data.</text>
</comment>
<feature type="chain" id="PRO_5045416792" evidence="2">
    <location>
        <begin position="28"/>
        <end position="327"/>
    </location>
</feature>
<evidence type="ECO:0000256" key="2">
    <source>
        <dbReference type="SAM" id="SignalP"/>
    </source>
</evidence>
<dbReference type="PANTHER" id="PTHR42928:SF5">
    <property type="entry name" value="BLR1237 PROTEIN"/>
    <property type="match status" value="1"/>
</dbReference>
<dbReference type="EMBL" id="JBHSBV010000003">
    <property type="protein sequence ID" value="MFC4201372.1"/>
    <property type="molecule type" value="Genomic_DNA"/>
</dbReference>
<keyword evidence="2" id="KW-0732">Signal</keyword>
<protein>
    <submittedName>
        <fullName evidence="3">Bug family tripartite tricarboxylate transporter substrate binding protein</fullName>
    </submittedName>
</protein>
<dbReference type="RefSeq" id="WP_217963261.1">
    <property type="nucleotide sequence ID" value="NZ_JAHTBN010000002.1"/>
</dbReference>
<dbReference type="InterPro" id="IPR005064">
    <property type="entry name" value="BUG"/>
</dbReference>
<evidence type="ECO:0000313" key="4">
    <source>
        <dbReference type="Proteomes" id="UP001595848"/>
    </source>
</evidence>
<comment type="similarity">
    <text evidence="1">Belongs to the UPF0065 (bug) family.</text>
</comment>
<dbReference type="PIRSF" id="PIRSF017082">
    <property type="entry name" value="YflP"/>
    <property type="match status" value="1"/>
</dbReference>
<evidence type="ECO:0000256" key="1">
    <source>
        <dbReference type="ARBA" id="ARBA00006987"/>
    </source>
</evidence>
<dbReference type="PANTHER" id="PTHR42928">
    <property type="entry name" value="TRICARBOXYLATE-BINDING PROTEIN"/>
    <property type="match status" value="1"/>
</dbReference>
<feature type="signal peptide" evidence="2">
    <location>
        <begin position="1"/>
        <end position="27"/>
    </location>
</feature>
<proteinExistence type="inferred from homology"/>
<accession>A0ABV8P0Y3</accession>